<dbReference type="InterPro" id="IPR033116">
    <property type="entry name" value="TRYPSIN_SER"/>
</dbReference>
<dbReference type="PRINTS" id="PR00722">
    <property type="entry name" value="CHYMOTRYPSIN"/>
</dbReference>
<keyword evidence="4" id="KW-0732">Signal</keyword>
<dbReference type="AlphaFoldDB" id="A0A1V9XVB3"/>
<evidence type="ECO:0000256" key="4">
    <source>
        <dbReference type="SAM" id="SignalP"/>
    </source>
</evidence>
<dbReference type="InterPro" id="IPR018114">
    <property type="entry name" value="TRYPSIN_HIS"/>
</dbReference>
<evidence type="ECO:0000256" key="2">
    <source>
        <dbReference type="ARBA" id="ARBA00024195"/>
    </source>
</evidence>
<dbReference type="InterPro" id="IPR043504">
    <property type="entry name" value="Peptidase_S1_PA_chymotrypsin"/>
</dbReference>
<accession>A0A1V9XVB3</accession>
<dbReference type="InterPro" id="IPR009003">
    <property type="entry name" value="Peptidase_S1_PA"/>
</dbReference>
<proteinExistence type="inferred from homology"/>
<evidence type="ECO:0000256" key="3">
    <source>
        <dbReference type="RuleBase" id="RU363034"/>
    </source>
</evidence>
<dbReference type="Pfam" id="PF00089">
    <property type="entry name" value="Trypsin"/>
    <property type="match status" value="1"/>
</dbReference>
<feature type="chain" id="PRO_5012190248" evidence="4">
    <location>
        <begin position="19"/>
        <end position="289"/>
    </location>
</feature>
<sequence>MKVLTLVAFLAVVVLTVSQEDCGVPAIKPELVDLTILGGREARPGSWPWHVGLHDKPWVNLPPFNYGYYFCAGALIDEQTVLTAAHCLTISPNSVQIQLGSHYRTSRDEGEESVDAVHFCLYPNWTHGNIDDIAIIRLAKPVTFIKTISPICLPEPGDEVRIGEDEVYVTGWGYTSPFGHHHSDALQQARQFICTKSECYKMKRNNVARIICSKHDFGSSCHGDSGGPLVLERNGRWQLQGIVSGGPQVCGYRSIPMYYTEVAKYRDWIDRYRKSVDPLKTPGLCKEQR</sequence>
<keyword evidence="3" id="KW-0378">Hydrolase</keyword>
<keyword evidence="3" id="KW-0720">Serine protease</keyword>
<dbReference type="EMBL" id="MNPL01003549">
    <property type="protein sequence ID" value="OQR77434.1"/>
    <property type="molecule type" value="Genomic_DNA"/>
</dbReference>
<comment type="caution">
    <text evidence="6">The sequence shown here is derived from an EMBL/GenBank/DDBJ whole genome shotgun (WGS) entry which is preliminary data.</text>
</comment>
<dbReference type="InterPro" id="IPR001254">
    <property type="entry name" value="Trypsin_dom"/>
</dbReference>
<keyword evidence="7" id="KW-1185">Reference proteome</keyword>
<dbReference type="SMART" id="SM00020">
    <property type="entry name" value="Tryp_SPc"/>
    <property type="match status" value="1"/>
</dbReference>
<comment type="similarity">
    <text evidence="2">Belongs to the peptidase S1 family. CLIP subfamily.</text>
</comment>
<dbReference type="GO" id="GO:0004252">
    <property type="term" value="F:serine-type endopeptidase activity"/>
    <property type="evidence" value="ECO:0007669"/>
    <property type="project" value="InterPro"/>
</dbReference>
<dbReference type="PANTHER" id="PTHR24256">
    <property type="entry name" value="TRYPTASE-RELATED"/>
    <property type="match status" value="1"/>
</dbReference>
<dbReference type="PROSITE" id="PS00135">
    <property type="entry name" value="TRYPSIN_SER"/>
    <property type="match status" value="1"/>
</dbReference>
<protein>
    <submittedName>
        <fullName evidence="6">Chymotrypsin elastase family member 2A-like</fullName>
    </submittedName>
</protein>
<dbReference type="OrthoDB" id="6486968at2759"/>
<dbReference type="GO" id="GO:0006508">
    <property type="term" value="P:proteolysis"/>
    <property type="evidence" value="ECO:0007669"/>
    <property type="project" value="UniProtKB-KW"/>
</dbReference>
<organism evidence="6 7">
    <name type="scientific">Tropilaelaps mercedesae</name>
    <dbReference type="NCBI Taxonomy" id="418985"/>
    <lineage>
        <taxon>Eukaryota</taxon>
        <taxon>Metazoa</taxon>
        <taxon>Ecdysozoa</taxon>
        <taxon>Arthropoda</taxon>
        <taxon>Chelicerata</taxon>
        <taxon>Arachnida</taxon>
        <taxon>Acari</taxon>
        <taxon>Parasitiformes</taxon>
        <taxon>Mesostigmata</taxon>
        <taxon>Gamasina</taxon>
        <taxon>Dermanyssoidea</taxon>
        <taxon>Laelapidae</taxon>
        <taxon>Tropilaelaps</taxon>
    </lineage>
</organism>
<dbReference type="FunFam" id="2.40.10.10:FF:000068">
    <property type="entry name" value="transmembrane protease serine 2"/>
    <property type="match status" value="1"/>
</dbReference>
<dbReference type="PROSITE" id="PS00134">
    <property type="entry name" value="TRYPSIN_HIS"/>
    <property type="match status" value="1"/>
</dbReference>
<dbReference type="Proteomes" id="UP000192247">
    <property type="component" value="Unassembled WGS sequence"/>
</dbReference>
<evidence type="ECO:0000259" key="5">
    <source>
        <dbReference type="PROSITE" id="PS50240"/>
    </source>
</evidence>
<dbReference type="Gene3D" id="2.40.10.10">
    <property type="entry name" value="Trypsin-like serine proteases"/>
    <property type="match status" value="1"/>
</dbReference>
<feature type="domain" description="Peptidase S1" evidence="5">
    <location>
        <begin position="36"/>
        <end position="274"/>
    </location>
</feature>
<evidence type="ECO:0000313" key="6">
    <source>
        <dbReference type="EMBL" id="OQR77434.1"/>
    </source>
</evidence>
<gene>
    <name evidence="6" type="ORF">BIW11_00439</name>
</gene>
<dbReference type="STRING" id="418985.A0A1V9XVB3"/>
<dbReference type="PROSITE" id="PS50240">
    <property type="entry name" value="TRYPSIN_DOM"/>
    <property type="match status" value="1"/>
</dbReference>
<dbReference type="SUPFAM" id="SSF50494">
    <property type="entry name" value="Trypsin-like serine proteases"/>
    <property type="match status" value="1"/>
</dbReference>
<dbReference type="InterPro" id="IPR051487">
    <property type="entry name" value="Ser/Thr_Proteases_Immune/Dev"/>
</dbReference>
<evidence type="ECO:0000313" key="7">
    <source>
        <dbReference type="Proteomes" id="UP000192247"/>
    </source>
</evidence>
<name>A0A1V9XVB3_9ACAR</name>
<dbReference type="InterPro" id="IPR001314">
    <property type="entry name" value="Peptidase_S1A"/>
</dbReference>
<dbReference type="InParanoid" id="A0A1V9XVB3"/>
<evidence type="ECO:0000256" key="1">
    <source>
        <dbReference type="ARBA" id="ARBA00023157"/>
    </source>
</evidence>
<keyword evidence="3" id="KW-0645">Protease</keyword>
<dbReference type="CDD" id="cd00190">
    <property type="entry name" value="Tryp_SPc"/>
    <property type="match status" value="1"/>
</dbReference>
<keyword evidence="1" id="KW-1015">Disulfide bond</keyword>
<reference evidence="6 7" key="1">
    <citation type="journal article" date="2017" name="Gigascience">
        <title>Draft genome of the honey bee ectoparasitic mite, Tropilaelaps mercedesae, is shaped by the parasitic life history.</title>
        <authorList>
            <person name="Dong X."/>
            <person name="Armstrong S.D."/>
            <person name="Xia D."/>
            <person name="Makepeace B.L."/>
            <person name="Darby A.C."/>
            <person name="Kadowaki T."/>
        </authorList>
    </citation>
    <scope>NUCLEOTIDE SEQUENCE [LARGE SCALE GENOMIC DNA]</scope>
    <source>
        <strain evidence="6">Wuxi-XJTLU</strain>
    </source>
</reference>
<feature type="signal peptide" evidence="4">
    <location>
        <begin position="1"/>
        <end position="18"/>
    </location>
</feature>